<feature type="chain" id="PRO_5003021999" evidence="1">
    <location>
        <begin position="19"/>
        <end position="86"/>
    </location>
</feature>
<accession>D1FPV2</accession>
<name>D1FPV2_SIMNI</name>
<organism evidence="2">
    <name type="scientific">Simulium nigrimanum</name>
    <name type="common">Black fly</name>
    <dbReference type="NCBI Taxonomy" id="683695"/>
    <lineage>
        <taxon>Eukaryota</taxon>
        <taxon>Metazoa</taxon>
        <taxon>Ecdysozoa</taxon>
        <taxon>Arthropoda</taxon>
        <taxon>Hexapoda</taxon>
        <taxon>Insecta</taxon>
        <taxon>Pterygota</taxon>
        <taxon>Neoptera</taxon>
        <taxon>Endopterygota</taxon>
        <taxon>Diptera</taxon>
        <taxon>Nematocera</taxon>
        <taxon>Chironomoidea</taxon>
        <taxon>Simuliidae</taxon>
        <taxon>Simulium</taxon>
    </lineage>
</organism>
<protein>
    <submittedName>
        <fullName evidence="2">Hypothetical secreted peptide</fullName>
    </submittedName>
</protein>
<evidence type="ECO:0000313" key="2">
    <source>
        <dbReference type="EMBL" id="ACZ28207.1"/>
    </source>
</evidence>
<sequence>MRPIGVFAIFCIIILLIAENESASVLTTSLGRAIKNATNKVSSKALNKSVVGDYVKKILQKLKQSFSKAVKTSPVQIPNQVAQNIG</sequence>
<feature type="signal peptide" evidence="1">
    <location>
        <begin position="1"/>
        <end position="18"/>
    </location>
</feature>
<evidence type="ECO:0000256" key="1">
    <source>
        <dbReference type="SAM" id="SignalP"/>
    </source>
</evidence>
<reference evidence="2" key="1">
    <citation type="submission" date="2009-10" db="EMBL/GenBank/DDBJ databases">
        <title>An Insight into the Sialotranscriptome of Simulium nigrimanum, a Black Fly Associated with Fogo Selvagem in South America.</title>
        <authorList>
            <person name="Ribeiro J.M.C."/>
            <person name="Valenzuela J.G."/>
            <person name="Pham V.M."/>
            <person name="Kleeman L."/>
            <person name="Barbian K.D."/>
            <person name="Favreau A.J."/>
            <person name="Eaton D.P."/>
            <person name="Aoki V."/>
            <person name="Hans-Filho G."/>
            <person name="Rivitti E.A."/>
            <person name="Diaz L.A."/>
        </authorList>
    </citation>
    <scope>NUCLEOTIDE SEQUENCE</scope>
    <source>
        <tissue evidence="2">Salivary glands</tissue>
    </source>
</reference>
<proteinExistence type="evidence at transcript level"/>
<dbReference type="AlphaFoldDB" id="D1FPV2"/>
<keyword evidence="1" id="KW-0732">Signal</keyword>
<dbReference type="EMBL" id="EZ419852">
    <property type="protein sequence ID" value="ACZ28207.1"/>
    <property type="molecule type" value="mRNA"/>
</dbReference>